<reference evidence="3" key="1">
    <citation type="submission" date="2022-11" db="UniProtKB">
        <authorList>
            <consortium name="WormBaseParasite"/>
        </authorList>
    </citation>
    <scope>IDENTIFICATION</scope>
</reference>
<feature type="compositionally biased region" description="Polar residues" evidence="1">
    <location>
        <begin position="137"/>
        <end position="160"/>
    </location>
</feature>
<organism evidence="2 3">
    <name type="scientific">Romanomermis culicivorax</name>
    <name type="common">Nematode worm</name>
    <dbReference type="NCBI Taxonomy" id="13658"/>
    <lineage>
        <taxon>Eukaryota</taxon>
        <taxon>Metazoa</taxon>
        <taxon>Ecdysozoa</taxon>
        <taxon>Nematoda</taxon>
        <taxon>Enoplea</taxon>
        <taxon>Dorylaimia</taxon>
        <taxon>Mermithida</taxon>
        <taxon>Mermithoidea</taxon>
        <taxon>Mermithidae</taxon>
        <taxon>Romanomermis</taxon>
    </lineage>
</organism>
<accession>A0A915IIA9</accession>
<sequence length="233" mass="24858">MHVCTCSASHDDRPYHVHYAMKPIESPVPVVFTLNSGPAEKLVDGQRNVEGCQEPPINLNVASVYNSLPGGDQPYSLSVGTLGIPISMADDNIIISGIMAPKWAPIITGEIYGINSTISPARVFVVDNTIGSGAPLESSTRSSANQWSENTFNGTAFPTETNNSAMRETTLLNFILTGAYDNFTQSTIGDSSELSTVTPKNASTLLPNVSALSPTTPSYITTTASLQEREIIF</sequence>
<evidence type="ECO:0000313" key="3">
    <source>
        <dbReference type="WBParaSite" id="nRc.2.0.1.t13810-RA"/>
    </source>
</evidence>
<name>A0A915IIA9_ROMCU</name>
<keyword evidence="2" id="KW-1185">Reference proteome</keyword>
<evidence type="ECO:0000313" key="2">
    <source>
        <dbReference type="Proteomes" id="UP000887565"/>
    </source>
</evidence>
<dbReference type="AlphaFoldDB" id="A0A915IIA9"/>
<dbReference type="Proteomes" id="UP000887565">
    <property type="component" value="Unplaced"/>
</dbReference>
<proteinExistence type="predicted"/>
<dbReference type="WBParaSite" id="nRc.2.0.1.t13810-RA">
    <property type="protein sequence ID" value="nRc.2.0.1.t13810-RA"/>
    <property type="gene ID" value="nRc.2.0.1.g13810"/>
</dbReference>
<protein>
    <submittedName>
        <fullName evidence="3">Uncharacterized protein</fullName>
    </submittedName>
</protein>
<evidence type="ECO:0000256" key="1">
    <source>
        <dbReference type="SAM" id="MobiDB-lite"/>
    </source>
</evidence>
<feature type="region of interest" description="Disordered" evidence="1">
    <location>
        <begin position="135"/>
        <end position="160"/>
    </location>
</feature>